<dbReference type="EMBL" id="JAIWYP010000001">
    <property type="protein sequence ID" value="KAH3894527.1"/>
    <property type="molecule type" value="Genomic_DNA"/>
</dbReference>
<feature type="region of interest" description="Disordered" evidence="1">
    <location>
        <begin position="1"/>
        <end position="82"/>
    </location>
</feature>
<evidence type="ECO:0000313" key="3">
    <source>
        <dbReference type="Proteomes" id="UP000828390"/>
    </source>
</evidence>
<comment type="caution">
    <text evidence="2">The sequence shown here is derived from an EMBL/GenBank/DDBJ whole genome shotgun (WGS) entry which is preliminary data.</text>
</comment>
<protein>
    <submittedName>
        <fullName evidence="2">Uncharacterized protein</fullName>
    </submittedName>
</protein>
<feature type="compositionally biased region" description="Polar residues" evidence="1">
    <location>
        <begin position="63"/>
        <end position="73"/>
    </location>
</feature>
<reference evidence="2" key="1">
    <citation type="journal article" date="2019" name="bioRxiv">
        <title>The Genome of the Zebra Mussel, Dreissena polymorpha: A Resource for Invasive Species Research.</title>
        <authorList>
            <person name="McCartney M.A."/>
            <person name="Auch B."/>
            <person name="Kono T."/>
            <person name="Mallez S."/>
            <person name="Zhang Y."/>
            <person name="Obille A."/>
            <person name="Becker A."/>
            <person name="Abrahante J.E."/>
            <person name="Garbe J."/>
            <person name="Badalamenti J.P."/>
            <person name="Herman A."/>
            <person name="Mangelson H."/>
            <person name="Liachko I."/>
            <person name="Sullivan S."/>
            <person name="Sone E.D."/>
            <person name="Koren S."/>
            <person name="Silverstein K.A.T."/>
            <person name="Beckman K.B."/>
            <person name="Gohl D.M."/>
        </authorList>
    </citation>
    <scope>NUCLEOTIDE SEQUENCE</scope>
    <source>
        <strain evidence="2">Duluth1</strain>
        <tissue evidence="2">Whole animal</tissue>
    </source>
</reference>
<gene>
    <name evidence="2" type="ORF">DPMN_018685</name>
</gene>
<proteinExistence type="predicted"/>
<keyword evidence="3" id="KW-1185">Reference proteome</keyword>
<sequence length="200" mass="21905">MPANASATAPQMPNRPDVPLSNRHRLCPGPSTASSTAPNPETSVLPEDLPFTSSTDEHGAAQASDTDPVSESAISEGMETGGTTDEIQRCATASHTAANPDNYLPGASHATDTECEVEISQEEKTSLTHEKKPLRVRVTHEETLEIEHLFAEDIAESLLTGRTITLKKVEAKRCGRLLRLRDRQIREKIRNIVKHKKEHN</sequence>
<evidence type="ECO:0000256" key="1">
    <source>
        <dbReference type="SAM" id="MobiDB-lite"/>
    </source>
</evidence>
<organism evidence="2 3">
    <name type="scientific">Dreissena polymorpha</name>
    <name type="common">Zebra mussel</name>
    <name type="synonym">Mytilus polymorpha</name>
    <dbReference type="NCBI Taxonomy" id="45954"/>
    <lineage>
        <taxon>Eukaryota</taxon>
        <taxon>Metazoa</taxon>
        <taxon>Spiralia</taxon>
        <taxon>Lophotrochozoa</taxon>
        <taxon>Mollusca</taxon>
        <taxon>Bivalvia</taxon>
        <taxon>Autobranchia</taxon>
        <taxon>Heteroconchia</taxon>
        <taxon>Euheterodonta</taxon>
        <taxon>Imparidentia</taxon>
        <taxon>Neoheterodontei</taxon>
        <taxon>Myida</taxon>
        <taxon>Dreissenoidea</taxon>
        <taxon>Dreissenidae</taxon>
        <taxon>Dreissena</taxon>
    </lineage>
</organism>
<dbReference type="AlphaFoldDB" id="A0A9D4S9F5"/>
<dbReference type="Proteomes" id="UP000828390">
    <property type="component" value="Unassembled WGS sequence"/>
</dbReference>
<accession>A0A9D4S9F5</accession>
<evidence type="ECO:0000313" key="2">
    <source>
        <dbReference type="EMBL" id="KAH3894527.1"/>
    </source>
</evidence>
<name>A0A9D4S9F5_DREPO</name>
<feature type="compositionally biased region" description="Polar residues" evidence="1">
    <location>
        <begin position="1"/>
        <end position="11"/>
    </location>
</feature>
<feature type="compositionally biased region" description="Polar residues" evidence="1">
    <location>
        <begin position="31"/>
        <end position="42"/>
    </location>
</feature>
<reference evidence="2" key="2">
    <citation type="submission" date="2020-11" db="EMBL/GenBank/DDBJ databases">
        <authorList>
            <person name="McCartney M.A."/>
            <person name="Auch B."/>
            <person name="Kono T."/>
            <person name="Mallez S."/>
            <person name="Becker A."/>
            <person name="Gohl D.M."/>
            <person name="Silverstein K.A.T."/>
            <person name="Koren S."/>
            <person name="Bechman K.B."/>
            <person name="Herman A."/>
            <person name="Abrahante J.E."/>
            <person name="Garbe J."/>
        </authorList>
    </citation>
    <scope>NUCLEOTIDE SEQUENCE</scope>
    <source>
        <strain evidence="2">Duluth1</strain>
        <tissue evidence="2">Whole animal</tissue>
    </source>
</reference>